<dbReference type="GO" id="GO:0031490">
    <property type="term" value="F:chromatin DNA binding"/>
    <property type="evidence" value="ECO:0007669"/>
    <property type="project" value="TreeGrafter"/>
</dbReference>
<evidence type="ECO:0000256" key="2">
    <source>
        <dbReference type="ARBA" id="ARBA00006801"/>
    </source>
</evidence>
<dbReference type="GO" id="GO:0032454">
    <property type="term" value="F:histone H3K9 demethylase activity"/>
    <property type="evidence" value="ECO:0007669"/>
    <property type="project" value="InterPro"/>
</dbReference>
<dbReference type="EnsemblPlants" id="evm.model.06.843">
    <property type="protein sequence ID" value="cds.evm.model.06.843"/>
    <property type="gene ID" value="evm.TU.06.843"/>
</dbReference>
<dbReference type="AlphaFoldDB" id="A0A803Q071"/>
<keyword evidence="7" id="KW-1185">Reference proteome</keyword>
<dbReference type="SMART" id="SM00558">
    <property type="entry name" value="JmjC"/>
    <property type="match status" value="1"/>
</dbReference>
<dbReference type="GO" id="GO:0000785">
    <property type="term" value="C:chromatin"/>
    <property type="evidence" value="ECO:0007669"/>
    <property type="project" value="TreeGrafter"/>
</dbReference>
<keyword evidence="3" id="KW-0479">Metal-binding</keyword>
<organism evidence="6 7">
    <name type="scientific">Cannabis sativa</name>
    <name type="common">Hemp</name>
    <name type="synonym">Marijuana</name>
    <dbReference type="NCBI Taxonomy" id="3483"/>
    <lineage>
        <taxon>Eukaryota</taxon>
        <taxon>Viridiplantae</taxon>
        <taxon>Streptophyta</taxon>
        <taxon>Embryophyta</taxon>
        <taxon>Tracheophyta</taxon>
        <taxon>Spermatophyta</taxon>
        <taxon>Magnoliopsida</taxon>
        <taxon>eudicotyledons</taxon>
        <taxon>Gunneridae</taxon>
        <taxon>Pentapetalae</taxon>
        <taxon>rosids</taxon>
        <taxon>fabids</taxon>
        <taxon>Rosales</taxon>
        <taxon>Cannabaceae</taxon>
        <taxon>Cannabis</taxon>
    </lineage>
</organism>
<dbReference type="Proteomes" id="UP000596661">
    <property type="component" value="Chromosome 6"/>
</dbReference>
<name>A0A803Q071_CANSA</name>
<protein>
    <recommendedName>
        <fullName evidence="5">JmjC domain-containing protein</fullName>
    </recommendedName>
</protein>
<dbReference type="InterPro" id="IPR003347">
    <property type="entry name" value="JmjC_dom"/>
</dbReference>
<dbReference type="GO" id="GO:0006357">
    <property type="term" value="P:regulation of transcription by RNA polymerase II"/>
    <property type="evidence" value="ECO:0007669"/>
    <property type="project" value="TreeGrafter"/>
</dbReference>
<dbReference type="Pfam" id="PF02373">
    <property type="entry name" value="JmjC"/>
    <property type="match status" value="1"/>
</dbReference>
<reference evidence="6" key="1">
    <citation type="submission" date="2018-11" db="EMBL/GenBank/DDBJ databases">
        <authorList>
            <person name="Grassa J C."/>
        </authorList>
    </citation>
    <scope>NUCLEOTIDE SEQUENCE [LARGE SCALE GENOMIC DNA]</scope>
</reference>
<evidence type="ECO:0000256" key="4">
    <source>
        <dbReference type="ARBA" id="ARBA00023242"/>
    </source>
</evidence>
<comment type="similarity">
    <text evidence="2">Belongs to the JARID1 histone demethylase family.</text>
</comment>
<sequence>MLKRHRCLVMLCDISSHAPSDRSGFPETVNSTKKGSNSCSISRVAQQGSKGKSLNMRLPYGFVVVHEKITFSNAQILEDKNVVAFTVLARHQTCPCSCFSSAMVLHFSNWSKTQRELSHGPLKFEQHLGQAVFVPAGCPFQVRNLQSNVQLGLDFLSPESLGKAVKLAEEIRCLPNEHEAKLQVLEVGKILLYAASAAIKEVQKLVLDPKLGLFLIT</sequence>
<dbReference type="Gramene" id="evm.model.06.843">
    <property type="protein sequence ID" value="cds.evm.model.06.843"/>
    <property type="gene ID" value="evm.TU.06.843"/>
</dbReference>
<dbReference type="InterPro" id="IPR045109">
    <property type="entry name" value="LSDs-like"/>
</dbReference>
<proteinExistence type="inferred from homology"/>
<evidence type="ECO:0000313" key="6">
    <source>
        <dbReference type="EnsemblPlants" id="cds.evm.model.06.843"/>
    </source>
</evidence>
<dbReference type="PROSITE" id="PS51184">
    <property type="entry name" value="JMJC"/>
    <property type="match status" value="1"/>
</dbReference>
<dbReference type="SUPFAM" id="SSF51197">
    <property type="entry name" value="Clavaminate synthase-like"/>
    <property type="match status" value="1"/>
</dbReference>
<dbReference type="GO" id="GO:0003712">
    <property type="term" value="F:transcription coregulator activity"/>
    <property type="evidence" value="ECO:0007669"/>
    <property type="project" value="TreeGrafter"/>
</dbReference>
<evidence type="ECO:0000256" key="1">
    <source>
        <dbReference type="ARBA" id="ARBA00004123"/>
    </source>
</evidence>
<evidence type="ECO:0000313" key="7">
    <source>
        <dbReference type="Proteomes" id="UP000596661"/>
    </source>
</evidence>
<dbReference type="Gene3D" id="2.60.120.650">
    <property type="entry name" value="Cupin"/>
    <property type="match status" value="1"/>
</dbReference>
<evidence type="ECO:0000259" key="5">
    <source>
        <dbReference type="PROSITE" id="PS51184"/>
    </source>
</evidence>
<reference evidence="6" key="2">
    <citation type="submission" date="2021-03" db="UniProtKB">
        <authorList>
            <consortium name="EnsemblPlants"/>
        </authorList>
    </citation>
    <scope>IDENTIFICATION</scope>
</reference>
<dbReference type="GO" id="GO:0000118">
    <property type="term" value="C:histone deacetylase complex"/>
    <property type="evidence" value="ECO:0007669"/>
    <property type="project" value="TreeGrafter"/>
</dbReference>
<accession>A0A803Q071</accession>
<dbReference type="GO" id="GO:0046872">
    <property type="term" value="F:metal ion binding"/>
    <property type="evidence" value="ECO:0007669"/>
    <property type="project" value="UniProtKB-KW"/>
</dbReference>
<feature type="domain" description="JmjC" evidence="5">
    <location>
        <begin position="3"/>
        <end position="172"/>
    </location>
</feature>
<evidence type="ECO:0000256" key="3">
    <source>
        <dbReference type="ARBA" id="ARBA00022723"/>
    </source>
</evidence>
<keyword evidence="4" id="KW-0539">Nucleus</keyword>
<comment type="subcellular location">
    <subcellularLocation>
        <location evidence="1">Nucleus</location>
    </subcellularLocation>
</comment>
<dbReference type="PANTHER" id="PTHR12549:SF17">
    <property type="entry name" value="E3 UBIQUITIN-PROTEIN LIGASE JMJ24"/>
    <property type="match status" value="1"/>
</dbReference>
<dbReference type="EMBL" id="UZAU01000582">
    <property type="status" value="NOT_ANNOTATED_CDS"/>
    <property type="molecule type" value="Genomic_DNA"/>
</dbReference>
<dbReference type="PANTHER" id="PTHR12549">
    <property type="entry name" value="JMJC DOMAIN-CONTAINING HISTONE DEMETHYLATION PROTEIN"/>
    <property type="match status" value="1"/>
</dbReference>